<name>A0A1T4LG47_9FIRM</name>
<sequence>MSGKNLFLIGSKPSLEEVLENRENRFILESKLAEKYSLPVLVFKLNIPGPVKNNEIIQKVFQKGCEEIQSMLKKSNWNILYKKFLNISTGPEYFAVVNTDNERKLKKETIQLEQTEYGRIYDIDILVKNGKGEVFTINRTSLGYPERKCLICEKDAKVCSRSRAHTVEEMQKKLTEMILRNKIV</sequence>
<dbReference type="RefSeq" id="WP_087678416.1">
    <property type="nucleotide sequence ID" value="NZ_FUWV01000004.1"/>
</dbReference>
<organism evidence="5 6">
    <name type="scientific">Garciella nitratireducens DSM 15102</name>
    <dbReference type="NCBI Taxonomy" id="1121911"/>
    <lineage>
        <taxon>Bacteria</taxon>
        <taxon>Bacillati</taxon>
        <taxon>Bacillota</taxon>
        <taxon>Clostridia</taxon>
        <taxon>Eubacteriales</taxon>
        <taxon>Eubacteriaceae</taxon>
        <taxon>Garciella</taxon>
    </lineage>
</organism>
<dbReference type="AlphaFoldDB" id="A0A1T4LG47"/>
<comment type="catalytic activity">
    <reaction evidence="4">
        <text>apo-[citrate lyase ACP] + 2'-(5''-triphospho-alpha-D-ribosyl)-3'-dephospho-CoA = holo-[citrate lyase ACP] + diphosphate</text>
        <dbReference type="Rhea" id="RHEA:16333"/>
        <dbReference type="Rhea" id="RHEA-COMP:10157"/>
        <dbReference type="Rhea" id="RHEA-COMP:10158"/>
        <dbReference type="ChEBI" id="CHEBI:29999"/>
        <dbReference type="ChEBI" id="CHEBI:33019"/>
        <dbReference type="ChEBI" id="CHEBI:61378"/>
        <dbReference type="ChEBI" id="CHEBI:82683"/>
        <dbReference type="EC" id="2.7.7.61"/>
    </reaction>
</comment>
<keyword evidence="6" id="KW-1185">Reference proteome</keyword>
<evidence type="ECO:0000313" key="5">
    <source>
        <dbReference type="EMBL" id="SJZ53699.1"/>
    </source>
</evidence>
<evidence type="ECO:0000256" key="3">
    <source>
        <dbReference type="ARBA" id="ARBA00022695"/>
    </source>
</evidence>
<dbReference type="NCBIfam" id="TIGR03124">
    <property type="entry name" value="citrate_citX"/>
    <property type="match status" value="1"/>
</dbReference>
<proteinExistence type="predicted"/>
<evidence type="ECO:0000256" key="1">
    <source>
        <dbReference type="ARBA" id="ARBA00012524"/>
    </source>
</evidence>
<dbReference type="GO" id="GO:0051191">
    <property type="term" value="P:prosthetic group biosynthetic process"/>
    <property type="evidence" value="ECO:0007669"/>
    <property type="project" value="InterPro"/>
</dbReference>
<dbReference type="Pfam" id="PF03802">
    <property type="entry name" value="CitX"/>
    <property type="match status" value="1"/>
</dbReference>
<dbReference type="Proteomes" id="UP000196365">
    <property type="component" value="Unassembled WGS sequence"/>
</dbReference>
<dbReference type="InterPro" id="IPR005551">
    <property type="entry name" value="CitX"/>
</dbReference>
<dbReference type="OrthoDB" id="3196716at2"/>
<keyword evidence="2" id="KW-0808">Transferase</keyword>
<evidence type="ECO:0000256" key="2">
    <source>
        <dbReference type="ARBA" id="ARBA00022679"/>
    </source>
</evidence>
<gene>
    <name evidence="5" type="ORF">SAMN02745973_00943</name>
</gene>
<protein>
    <recommendedName>
        <fullName evidence="1">citrate lyase holo-[acyl-carrier protein] synthase</fullName>
        <ecNumber evidence="1">2.7.7.61</ecNumber>
    </recommendedName>
</protein>
<dbReference type="EC" id="2.7.7.61" evidence="1"/>
<dbReference type="EMBL" id="FUWV01000004">
    <property type="protein sequence ID" value="SJZ53699.1"/>
    <property type="molecule type" value="Genomic_DNA"/>
</dbReference>
<evidence type="ECO:0000313" key="6">
    <source>
        <dbReference type="Proteomes" id="UP000196365"/>
    </source>
</evidence>
<reference evidence="5 6" key="1">
    <citation type="submission" date="2017-02" db="EMBL/GenBank/DDBJ databases">
        <authorList>
            <person name="Peterson S.W."/>
        </authorList>
    </citation>
    <scope>NUCLEOTIDE SEQUENCE [LARGE SCALE GENOMIC DNA]</scope>
    <source>
        <strain evidence="5 6">DSM 15102</strain>
    </source>
</reference>
<dbReference type="GO" id="GO:0050519">
    <property type="term" value="F:holo-citrate lyase synthase activity"/>
    <property type="evidence" value="ECO:0007669"/>
    <property type="project" value="UniProtKB-EC"/>
</dbReference>
<accession>A0A1T4LG47</accession>
<evidence type="ECO:0000256" key="4">
    <source>
        <dbReference type="ARBA" id="ARBA00048574"/>
    </source>
</evidence>
<keyword evidence="3" id="KW-0548">Nucleotidyltransferase</keyword>